<proteinExistence type="predicted"/>
<name>A0A377JI73_HAEPA</name>
<dbReference type="FunFam" id="3.40.930.10:FF:000006">
    <property type="entry name" value="Fructose-specific PTS system IIA component"/>
    <property type="match status" value="1"/>
</dbReference>
<dbReference type="PRINTS" id="PR00107">
    <property type="entry name" value="PHOSPHOCPHPR"/>
</dbReference>
<dbReference type="InterPro" id="IPR016258">
    <property type="entry name" value="FruB"/>
</dbReference>
<dbReference type="RefSeq" id="WP_049380518.1">
    <property type="nucleotide sequence ID" value="NZ_QEPR01000006.1"/>
</dbReference>
<accession>A0A377JI73</accession>
<keyword evidence="10" id="KW-0418">Kinase</keyword>
<dbReference type="GO" id="GO:0005886">
    <property type="term" value="C:plasma membrane"/>
    <property type="evidence" value="ECO:0007669"/>
    <property type="project" value="TreeGrafter"/>
</dbReference>
<keyword evidence="4" id="KW-0813">Transport</keyword>
<keyword evidence="5" id="KW-0963">Cytoplasm</keyword>
<dbReference type="InterPro" id="IPR016152">
    <property type="entry name" value="PTrfase/Anion_transptr"/>
</dbReference>
<dbReference type="SUPFAM" id="SSF55804">
    <property type="entry name" value="Phoshotransferase/anion transport protein"/>
    <property type="match status" value="2"/>
</dbReference>
<keyword evidence="7" id="KW-0762">Sugar transport</keyword>
<feature type="domain" description="HPr" evidence="12">
    <location>
        <begin position="414"/>
        <end position="504"/>
    </location>
</feature>
<comment type="subcellular location">
    <subcellularLocation>
        <location evidence="2">Cytoplasm</location>
    </subcellularLocation>
</comment>
<dbReference type="InterPro" id="IPR001020">
    <property type="entry name" value="PTS_HPr_His_P_site"/>
</dbReference>
<gene>
    <name evidence="13" type="primary">fruB</name>
    <name evidence="13" type="ORF">NCTC10672_01209</name>
</gene>
<dbReference type="CDD" id="cd00211">
    <property type="entry name" value="PTS_IIA_fru"/>
    <property type="match status" value="1"/>
</dbReference>
<dbReference type="InterPro" id="IPR000032">
    <property type="entry name" value="HPr-like"/>
</dbReference>
<dbReference type="InterPro" id="IPR002178">
    <property type="entry name" value="PTS_EIIA_type-2_dom"/>
</dbReference>
<dbReference type="PANTHER" id="PTHR30181:SF3">
    <property type="entry name" value="MULTIPHOSPHORYL TRANSFER PROTEIN"/>
    <property type="match status" value="1"/>
</dbReference>
<dbReference type="FunFam" id="3.30.1340.10:FF:000005">
    <property type="entry name" value="Fructose-specific PTS system IIA component"/>
    <property type="match status" value="1"/>
</dbReference>
<dbReference type="NCBIfam" id="NF008319">
    <property type="entry name" value="PRK11109.1"/>
    <property type="match status" value="1"/>
</dbReference>
<feature type="domain" description="PTS EIIA type-2" evidence="11">
    <location>
        <begin position="2"/>
        <end position="142"/>
    </location>
</feature>
<evidence type="ECO:0000256" key="8">
    <source>
        <dbReference type="ARBA" id="ARBA00022679"/>
    </source>
</evidence>
<evidence type="ECO:0000313" key="13">
    <source>
        <dbReference type="EMBL" id="STP05257.1"/>
    </source>
</evidence>
<dbReference type="GO" id="GO:0009401">
    <property type="term" value="P:phosphoenolpyruvate-dependent sugar phosphotransferase system"/>
    <property type="evidence" value="ECO:0007669"/>
    <property type="project" value="UniProtKB-KW"/>
</dbReference>
<evidence type="ECO:0000256" key="9">
    <source>
        <dbReference type="ARBA" id="ARBA00022683"/>
    </source>
</evidence>
<dbReference type="Pfam" id="PF00359">
    <property type="entry name" value="PTS_EIIA_2"/>
    <property type="match status" value="1"/>
</dbReference>
<dbReference type="NCBIfam" id="NF010351">
    <property type="entry name" value="PRK13779.1"/>
    <property type="match status" value="1"/>
</dbReference>
<dbReference type="PIRSF" id="PIRSF000690">
    <property type="entry name" value="Fruc_PTS_diPryltransf"/>
    <property type="match status" value="1"/>
</dbReference>
<evidence type="ECO:0000256" key="5">
    <source>
        <dbReference type="ARBA" id="ARBA00022490"/>
    </source>
</evidence>
<evidence type="ECO:0000256" key="10">
    <source>
        <dbReference type="ARBA" id="ARBA00022777"/>
    </source>
</evidence>
<dbReference type="InterPro" id="IPR002114">
    <property type="entry name" value="PTS_HPr_Ser_P_site"/>
</dbReference>
<keyword evidence="6" id="KW-0597">Phosphoprotein</keyword>
<evidence type="ECO:0000256" key="7">
    <source>
        <dbReference type="ARBA" id="ARBA00022597"/>
    </source>
</evidence>
<dbReference type="Gene3D" id="3.40.930.10">
    <property type="entry name" value="Mannitol-specific EII, Chain A"/>
    <property type="match status" value="1"/>
</dbReference>
<dbReference type="NCBIfam" id="TIGR01003">
    <property type="entry name" value="PTS_HPr_family"/>
    <property type="match status" value="2"/>
</dbReference>
<dbReference type="GO" id="GO:0005737">
    <property type="term" value="C:cytoplasm"/>
    <property type="evidence" value="ECO:0007669"/>
    <property type="project" value="UniProtKB-SubCell"/>
</dbReference>
<dbReference type="Gene3D" id="3.30.1340.10">
    <property type="entry name" value="HPr-like"/>
    <property type="match status" value="2"/>
</dbReference>
<dbReference type="PROSITE" id="PS00589">
    <property type="entry name" value="PTS_HPR_SER"/>
    <property type="match status" value="1"/>
</dbReference>
<evidence type="ECO:0000259" key="12">
    <source>
        <dbReference type="PROSITE" id="PS51350"/>
    </source>
</evidence>
<evidence type="ECO:0000259" key="11">
    <source>
        <dbReference type="PROSITE" id="PS51094"/>
    </source>
</evidence>
<dbReference type="InterPro" id="IPR035895">
    <property type="entry name" value="HPr-like_sf"/>
</dbReference>
<dbReference type="GO" id="GO:0016301">
    <property type="term" value="F:kinase activity"/>
    <property type="evidence" value="ECO:0007669"/>
    <property type="project" value="UniProtKB-KW"/>
</dbReference>
<dbReference type="Proteomes" id="UP000254186">
    <property type="component" value="Unassembled WGS sequence"/>
</dbReference>
<keyword evidence="8" id="KW-0808">Transferase</keyword>
<organism evidence="13 14">
    <name type="scientific">Haemophilus parainfluenzae</name>
    <dbReference type="NCBI Taxonomy" id="729"/>
    <lineage>
        <taxon>Bacteria</taxon>
        <taxon>Pseudomonadati</taxon>
        <taxon>Pseudomonadota</taxon>
        <taxon>Gammaproteobacteria</taxon>
        <taxon>Pasteurellales</taxon>
        <taxon>Pasteurellaceae</taxon>
        <taxon>Haemophilus</taxon>
    </lineage>
</organism>
<dbReference type="PANTHER" id="PTHR30181">
    <property type="entry name" value="MANNITOL PERMEASE IIC COMPONENT"/>
    <property type="match status" value="1"/>
</dbReference>
<protein>
    <recommendedName>
        <fullName evidence="3">Multiphosphoryl transfer protein</fullName>
    </recommendedName>
</protein>
<evidence type="ECO:0000256" key="4">
    <source>
        <dbReference type="ARBA" id="ARBA00022448"/>
    </source>
</evidence>
<evidence type="ECO:0000256" key="3">
    <source>
        <dbReference type="ARBA" id="ARBA00015565"/>
    </source>
</evidence>
<evidence type="ECO:0000256" key="1">
    <source>
        <dbReference type="ARBA" id="ARBA00003136"/>
    </source>
</evidence>
<comment type="function">
    <text evidence="1">The phosphoenolpyruvate-dependent sugar phosphotransferase system (sugar PTS), a major carbohydrate active transport system, catalyzes the phosphorylation of incoming sugar substrates concomitantly with their translocation across the cell membrane. The enzyme II FruAB PTS system is involved in fructose transport.</text>
</comment>
<dbReference type="EMBL" id="UGHY01000002">
    <property type="protein sequence ID" value="STP05257.1"/>
    <property type="molecule type" value="Genomic_DNA"/>
</dbReference>
<dbReference type="AlphaFoldDB" id="A0A377JI73"/>
<dbReference type="PROSITE" id="PS00369">
    <property type="entry name" value="PTS_HPR_HIS"/>
    <property type="match status" value="2"/>
</dbReference>
<dbReference type="InterPro" id="IPR050893">
    <property type="entry name" value="Sugar_PTS"/>
</dbReference>
<dbReference type="Pfam" id="PF00381">
    <property type="entry name" value="PTS-HPr"/>
    <property type="match status" value="2"/>
</dbReference>
<dbReference type="CDD" id="cd00367">
    <property type="entry name" value="PTS-HPr_like"/>
    <property type="match status" value="2"/>
</dbReference>
<evidence type="ECO:0000256" key="6">
    <source>
        <dbReference type="ARBA" id="ARBA00022553"/>
    </source>
</evidence>
<dbReference type="SUPFAM" id="SSF55594">
    <property type="entry name" value="HPr-like"/>
    <property type="match status" value="2"/>
</dbReference>
<evidence type="ECO:0000313" key="14">
    <source>
        <dbReference type="Proteomes" id="UP000254186"/>
    </source>
</evidence>
<dbReference type="PROSITE" id="PS00372">
    <property type="entry name" value="PTS_EIIA_TYPE_2_HIS"/>
    <property type="match status" value="1"/>
</dbReference>
<dbReference type="PROSITE" id="PS51094">
    <property type="entry name" value="PTS_EIIA_TYPE_2"/>
    <property type="match status" value="1"/>
</dbReference>
<evidence type="ECO:0000256" key="2">
    <source>
        <dbReference type="ARBA" id="ARBA00004496"/>
    </source>
</evidence>
<dbReference type="GO" id="GO:0090563">
    <property type="term" value="F:protein-phosphocysteine-sugar phosphotransferase activity"/>
    <property type="evidence" value="ECO:0007669"/>
    <property type="project" value="TreeGrafter"/>
</dbReference>
<sequence length="506" mass="53654">MLELSESNIHLNATATNKLQAIEMAASALEQAGNVEQGYLQGMLGREQQTSTFLGNGIAIPHGTLETRSMVKKTGVQVFQFPQGIEWGEGNIAYVVIGIAARSDEHLALLRQLTHVLGDEDTAAQLATLADVEKFRAILLGESDAFSMTEETLSLDIETQSLLTLTAINAGKLQQQSAVENSFVSEVVSNSALPLGKGLWVTDAVSGNVKNALAFSRAKTIFNHNGKAVKGVLTISAVSDQINETLARLLDDEVQNILLSGNTQQILTALNGGKVPASPATQSEDQIATGTVIGTFTIRNEHGLHARPSAVLVNEVKKFASKITVQNLTRETALVSAKSLMKIVALGVTQGHRLRFVAEGDDAKQAIEALGKIIASGLGEAVSTVPPAEPDTIEVSSEHAPQIHEEKTGLPADAIEAVFMIRNEHGLHARPSAVLVNEVKKYNASVAVQNLDRDSQLVSAKSLMKIVALGVVKGHRLRFVASGEEAQQAIDGIGAVIESGLGEGKE</sequence>
<reference evidence="13 14" key="1">
    <citation type="submission" date="2018-06" db="EMBL/GenBank/DDBJ databases">
        <authorList>
            <consortium name="Pathogen Informatics"/>
            <person name="Doyle S."/>
        </authorList>
    </citation>
    <scope>NUCLEOTIDE SEQUENCE [LARGE SCALE GENOMIC DNA]</scope>
    <source>
        <strain evidence="13 14">NCTC10672</strain>
    </source>
</reference>
<dbReference type="PROSITE" id="PS51350">
    <property type="entry name" value="PTS_HPR_DOM"/>
    <property type="match status" value="2"/>
</dbReference>
<feature type="domain" description="HPr" evidence="12">
    <location>
        <begin position="291"/>
        <end position="381"/>
    </location>
</feature>
<keyword evidence="9" id="KW-0598">Phosphotransferase system</keyword>